<dbReference type="AlphaFoldDB" id="A0A977KV29"/>
<protein>
    <submittedName>
        <fullName evidence="1">Uncharacterized protein</fullName>
    </submittedName>
</protein>
<evidence type="ECO:0000313" key="1">
    <source>
        <dbReference type="EMBL" id="UXE60498.1"/>
    </source>
</evidence>
<dbReference type="KEGG" id="wna:KA717_33970"/>
<accession>A0A977KV29</accession>
<name>A0A977KV29_9CYAN</name>
<organism evidence="1">
    <name type="scientific">Woronichinia naegeliana WA131</name>
    <dbReference type="NCBI Taxonomy" id="2824559"/>
    <lineage>
        <taxon>Bacteria</taxon>
        <taxon>Bacillati</taxon>
        <taxon>Cyanobacteriota</taxon>
        <taxon>Cyanophyceae</taxon>
        <taxon>Synechococcales</taxon>
        <taxon>Coelosphaeriaceae</taxon>
        <taxon>Woronichinia</taxon>
    </lineage>
</organism>
<proteinExistence type="predicted"/>
<reference evidence="1" key="1">
    <citation type="submission" date="2021-04" db="EMBL/GenBank/DDBJ databases">
        <title>Genome sequence of Woronichinia naegeliana from Washington state freshwater lake bloom.</title>
        <authorList>
            <person name="Dreher T.W."/>
        </authorList>
    </citation>
    <scope>NUCLEOTIDE SEQUENCE</scope>
    <source>
        <strain evidence="1">WA131</strain>
    </source>
</reference>
<dbReference type="EMBL" id="CP073041">
    <property type="protein sequence ID" value="UXE60498.1"/>
    <property type="molecule type" value="Genomic_DNA"/>
</dbReference>
<sequence>MLQTTHTPKFRSELSFVETRAAIKVEELERLLKNVNLAPLAVVDQETKQQILQSLVVRMYGLCQFPRRSVLKLKAVK</sequence>
<gene>
    <name evidence="1" type="ORF">KA717_33970</name>
</gene>
<dbReference type="Proteomes" id="UP001065613">
    <property type="component" value="Chromosome"/>
</dbReference>